<feature type="transmembrane region" description="Helical" evidence="1">
    <location>
        <begin position="233"/>
        <end position="256"/>
    </location>
</feature>
<feature type="transmembrane region" description="Helical" evidence="1">
    <location>
        <begin position="316"/>
        <end position="336"/>
    </location>
</feature>
<name>A0A2S1KQX6_9LACO</name>
<reference evidence="2 3" key="1">
    <citation type="submission" date="2017-04" db="EMBL/GenBank/DDBJ databases">
        <title>Weissella cibaria strain m2 complete genome.</title>
        <authorList>
            <person name="Pan Q."/>
            <person name="Tan M."/>
            <person name="Yao F."/>
            <person name="Su S."/>
        </authorList>
    </citation>
    <scope>NUCLEOTIDE SEQUENCE [LARGE SCALE GENOMIC DNA]</scope>
    <source>
        <strain evidence="2 3">M2</strain>
    </source>
</reference>
<evidence type="ECO:0008006" key="4">
    <source>
        <dbReference type="Google" id="ProtNLM"/>
    </source>
</evidence>
<gene>
    <name evidence="2" type="ORF">B6254_0994</name>
</gene>
<evidence type="ECO:0000256" key="1">
    <source>
        <dbReference type="SAM" id="Phobius"/>
    </source>
</evidence>
<feature type="transmembrane region" description="Helical" evidence="1">
    <location>
        <begin position="378"/>
        <end position="396"/>
    </location>
</feature>
<feature type="transmembrane region" description="Helical" evidence="1">
    <location>
        <begin position="292"/>
        <end position="309"/>
    </location>
</feature>
<proteinExistence type="predicted"/>
<organism evidence="2 3">
    <name type="scientific">Weissella cibaria</name>
    <dbReference type="NCBI Taxonomy" id="137591"/>
    <lineage>
        <taxon>Bacteria</taxon>
        <taxon>Bacillati</taxon>
        <taxon>Bacillota</taxon>
        <taxon>Bacilli</taxon>
        <taxon>Lactobacillales</taxon>
        <taxon>Lactobacillaceae</taxon>
        <taxon>Weissella</taxon>
    </lineage>
</organism>
<accession>A0A2S1KQX6</accession>
<evidence type="ECO:0000313" key="3">
    <source>
        <dbReference type="Proteomes" id="UP000244870"/>
    </source>
</evidence>
<feature type="transmembrane region" description="Helical" evidence="1">
    <location>
        <begin position="550"/>
        <end position="570"/>
    </location>
</feature>
<evidence type="ECO:0000313" key="2">
    <source>
        <dbReference type="EMBL" id="AWF95400.1"/>
    </source>
</evidence>
<dbReference type="Proteomes" id="UP000244870">
    <property type="component" value="Chromosome"/>
</dbReference>
<dbReference type="AlphaFoldDB" id="A0A2S1KQX6"/>
<feature type="transmembrane region" description="Helical" evidence="1">
    <location>
        <begin position="348"/>
        <end position="366"/>
    </location>
</feature>
<feature type="transmembrane region" description="Helical" evidence="1">
    <location>
        <begin position="198"/>
        <end position="221"/>
    </location>
</feature>
<sequence length="576" mass="65250">MIGFFREEGLMNKKAVLQHLLVILFFVVIAGLSVVPYWHRGTIYGQGDLLFHLNRLAGLTQGVQAHEIPYRYFNVLTNIGSASNFFYPFVYTLGWSGLFAVMHNPIHAFYLGEAIVMFVTLIVAYLAMNQYQSQRMRSIIFALLYGFASYRTYLAYDQFVFGEMLAFAFLPLAFVGLYNVFLGDARKWRALAAGLTLILYAHMLSTVLTLTLFVIIVVLLVVTRRLHLEKVRVLNFVKAVVMTVVMTAVIYLPFLYQNRQTTIITTVQGPISKMYDLGQSLVYSLNGLNQNIGLVGVLAIVIGAVQLWRRRFSRELAIWGLGVVLFIMASSIFPWRALSENVQALVQFPFRLLGLSSLFLLVYLSGELVRVFALPKQQALTTLVVLLFSAGSYLAFTENLIYTRQHQQPLVTNQRFEATTALFETSFTATDKQLAALNKPGARHDYIGMLDYAPKNAWPVENYYSFLAHQTFLGNQQIKAKATYRLTSATFKVDAPQSGQLNVPILMYGNERVMLDGHRVTAKQTKRGSIGVHVTAGEHRLTVSYTTPKWIYQVWLLSAIGWVILFVTSWHRRKAK</sequence>
<keyword evidence="1" id="KW-1133">Transmembrane helix</keyword>
<protein>
    <recommendedName>
        <fullName evidence="4">YfhO family protein</fullName>
    </recommendedName>
</protein>
<feature type="transmembrane region" description="Helical" evidence="1">
    <location>
        <begin position="160"/>
        <end position="178"/>
    </location>
</feature>
<keyword evidence="1" id="KW-0472">Membrane</keyword>
<dbReference type="EMBL" id="CP020928">
    <property type="protein sequence ID" value="AWF95400.1"/>
    <property type="molecule type" value="Genomic_DNA"/>
</dbReference>
<feature type="transmembrane region" description="Helical" evidence="1">
    <location>
        <begin position="85"/>
        <end position="102"/>
    </location>
</feature>
<keyword evidence="1" id="KW-0812">Transmembrane</keyword>
<feature type="transmembrane region" description="Helical" evidence="1">
    <location>
        <begin position="20"/>
        <end position="39"/>
    </location>
</feature>
<feature type="transmembrane region" description="Helical" evidence="1">
    <location>
        <begin position="109"/>
        <end position="128"/>
    </location>
</feature>